<dbReference type="AlphaFoldDB" id="A0A4D7CBI6"/>
<feature type="signal peptide" evidence="2">
    <location>
        <begin position="1"/>
        <end position="19"/>
    </location>
</feature>
<dbReference type="EMBL" id="CP039704">
    <property type="protein sequence ID" value="QCI78622.1"/>
    <property type="molecule type" value="Genomic_DNA"/>
</dbReference>
<reference evidence="3" key="2">
    <citation type="journal article" date="2020" name="Antonie Van Leeuwenhoek">
        <title>Hankyongella ginsenosidimutans gen. nov., sp. nov., isolated from mineral water with ginsenoside coverting activity.</title>
        <authorList>
            <person name="Siddiqi M.Z."/>
            <person name="Im W.T."/>
        </authorList>
    </citation>
    <scope>NUCLEOTIDE SEQUENCE</scope>
    <source>
        <strain evidence="3">W1-2-3</strain>
    </source>
</reference>
<accession>A0A4D7CBI6</accession>
<feature type="chain" id="PRO_5036118057" evidence="2">
    <location>
        <begin position="20"/>
        <end position="146"/>
    </location>
</feature>
<gene>
    <name evidence="3" type="ORF">E6W36_00210</name>
    <name evidence="4" type="ORF">E6W36_15885</name>
</gene>
<dbReference type="EMBL" id="CP039704">
    <property type="protein sequence ID" value="QCI80453.1"/>
    <property type="molecule type" value="Genomic_DNA"/>
</dbReference>
<evidence type="ECO:0000313" key="5">
    <source>
        <dbReference type="Proteomes" id="UP000298714"/>
    </source>
</evidence>
<evidence type="ECO:0000313" key="3">
    <source>
        <dbReference type="EMBL" id="QCI78622.1"/>
    </source>
</evidence>
<name>A0A4D7CBI6_9SPHN</name>
<keyword evidence="2" id="KW-0732">Signal</keyword>
<evidence type="ECO:0000256" key="1">
    <source>
        <dbReference type="SAM" id="MobiDB-lite"/>
    </source>
</evidence>
<dbReference type="KEGG" id="hgn:E6W36_00210"/>
<evidence type="ECO:0000313" key="4">
    <source>
        <dbReference type="EMBL" id="QCI80453.1"/>
    </source>
</evidence>
<evidence type="ECO:0000256" key="2">
    <source>
        <dbReference type="SAM" id="SignalP"/>
    </source>
</evidence>
<dbReference type="KEGG" id="hgn:E6W36_15885"/>
<keyword evidence="5" id="KW-1185">Reference proteome</keyword>
<dbReference type="Proteomes" id="UP000298714">
    <property type="component" value="Chromosome"/>
</dbReference>
<feature type="region of interest" description="Disordered" evidence="1">
    <location>
        <begin position="18"/>
        <end position="40"/>
    </location>
</feature>
<dbReference type="RefSeq" id="WP_222873351.1">
    <property type="nucleotide sequence ID" value="NZ_CP039704.1"/>
</dbReference>
<organism evidence="3 5">
    <name type="scientific">Hankyongella ginsenosidimutans</name>
    <dbReference type="NCBI Taxonomy" id="1763828"/>
    <lineage>
        <taxon>Bacteria</taxon>
        <taxon>Pseudomonadati</taxon>
        <taxon>Pseudomonadota</taxon>
        <taxon>Alphaproteobacteria</taxon>
        <taxon>Sphingomonadales</taxon>
        <taxon>Sphingomonadaceae</taxon>
        <taxon>Hankyongella</taxon>
    </lineage>
</organism>
<sequence>MIRTLALTFLLLAPSLASADSPPDPAAGVAAKPQKQHSARVQRKLDYLASLTPDGEPKDCLPITQVESTRVLSDSAILFKMRGGKLYLSKLPYACPRLGFEERFSFKTSTPYYCSIDVITPLDNRLQEFGSCPLGVFQPVKPAPKS</sequence>
<protein>
    <submittedName>
        <fullName evidence="3">Uncharacterized protein</fullName>
    </submittedName>
</protein>
<proteinExistence type="predicted"/>
<reference evidence="5" key="1">
    <citation type="submission" date="2019-04" db="EMBL/GenBank/DDBJ databases">
        <title>Complete genome sequence of Sphingomonas sp. W1-2-3.</title>
        <authorList>
            <person name="Im W.T."/>
        </authorList>
    </citation>
    <scope>NUCLEOTIDE SEQUENCE [LARGE SCALE GENOMIC DNA]</scope>
    <source>
        <strain evidence="5">W1-2-3</strain>
    </source>
</reference>